<feature type="non-terminal residue" evidence="3">
    <location>
        <position position="1"/>
    </location>
</feature>
<protein>
    <submittedName>
        <fullName evidence="3">KRAB domain-containing protein 1</fullName>
    </submittedName>
</protein>
<evidence type="ECO:0000256" key="1">
    <source>
        <dbReference type="SAM" id="MobiDB-lite"/>
    </source>
</evidence>
<dbReference type="InterPro" id="IPR050169">
    <property type="entry name" value="Krueppel_C2H2_ZnF"/>
</dbReference>
<dbReference type="AlphaFoldDB" id="V8NB74"/>
<dbReference type="PANTHER" id="PTHR23232:SF156">
    <property type="entry name" value="KRAB DOMAIN-CONTAINING PROTEIN"/>
    <property type="match status" value="1"/>
</dbReference>
<reference evidence="3 4" key="1">
    <citation type="journal article" date="2013" name="Proc. Natl. Acad. Sci. U.S.A.">
        <title>The king cobra genome reveals dynamic gene evolution and adaptation in the snake venom system.</title>
        <authorList>
            <person name="Vonk F.J."/>
            <person name="Casewell N.R."/>
            <person name="Henkel C.V."/>
            <person name="Heimberg A.M."/>
            <person name="Jansen H.J."/>
            <person name="McCleary R.J."/>
            <person name="Kerkkamp H.M."/>
            <person name="Vos R.A."/>
            <person name="Guerreiro I."/>
            <person name="Calvete J.J."/>
            <person name="Wuster W."/>
            <person name="Woods A.E."/>
            <person name="Logan J.M."/>
            <person name="Harrison R.A."/>
            <person name="Castoe T.A."/>
            <person name="de Koning A.P."/>
            <person name="Pollock D.D."/>
            <person name="Yandell M."/>
            <person name="Calderon D."/>
            <person name="Renjifo C."/>
            <person name="Currier R.B."/>
            <person name="Salgado D."/>
            <person name="Pla D."/>
            <person name="Sanz L."/>
            <person name="Hyder A.S."/>
            <person name="Ribeiro J.M."/>
            <person name="Arntzen J.W."/>
            <person name="van den Thillart G.E."/>
            <person name="Boetzer M."/>
            <person name="Pirovano W."/>
            <person name="Dirks R.P."/>
            <person name="Spaink H.P."/>
            <person name="Duboule D."/>
            <person name="McGlinn E."/>
            <person name="Kini R.M."/>
            <person name="Richardson M.K."/>
        </authorList>
    </citation>
    <scope>NUCLEOTIDE SEQUENCE</scope>
    <source>
        <tissue evidence="3">Blood</tissue>
    </source>
</reference>
<keyword evidence="4" id="KW-1185">Reference proteome</keyword>
<dbReference type="SUPFAM" id="SSF109640">
    <property type="entry name" value="KRAB domain (Kruppel-associated box)"/>
    <property type="match status" value="1"/>
</dbReference>
<name>V8NB74_OPHHA</name>
<feature type="domain" description="KRAB" evidence="2">
    <location>
        <begin position="452"/>
        <end position="506"/>
    </location>
</feature>
<proteinExistence type="predicted"/>
<comment type="caution">
    <text evidence="3">The sequence shown here is derived from an EMBL/GenBank/DDBJ whole genome shotgun (WGS) entry which is preliminary data.</text>
</comment>
<dbReference type="PROSITE" id="PS50805">
    <property type="entry name" value="KRAB"/>
    <property type="match status" value="1"/>
</dbReference>
<dbReference type="Proteomes" id="UP000018936">
    <property type="component" value="Unassembled WGS sequence"/>
</dbReference>
<evidence type="ECO:0000259" key="2">
    <source>
        <dbReference type="PROSITE" id="PS50805"/>
    </source>
</evidence>
<dbReference type="InterPro" id="IPR001909">
    <property type="entry name" value="KRAB"/>
</dbReference>
<dbReference type="EMBL" id="AZIM01005777">
    <property type="protein sequence ID" value="ETE59196.1"/>
    <property type="molecule type" value="Genomic_DNA"/>
</dbReference>
<dbReference type="GO" id="GO:0006355">
    <property type="term" value="P:regulation of DNA-templated transcription"/>
    <property type="evidence" value="ECO:0007669"/>
    <property type="project" value="InterPro"/>
</dbReference>
<sequence>MGGLAGKSIAGHTLTWAGGGVLAPCDFASNQLSHNSHHLRSASWLRMLGLGIPPSLPLHFGARVKVSPVRPPLLPLGKPARPAHGSGFSGWPRPPERSSSFPPLFLLPRSPARRPRRGWSSSRPRLRDPVYGAEEPAPSGEALAPGLKQTAEQRRAWRRGWRQRGGWTRRPLSSPPTLRSYDSSPPSSQPRHPPSLREAEKRRPSCCRRVLEEQQLAGEFWEFTQLKLLRWRNTALDAPEVHLIQVVLNLQQFLEGGGNLLHSPHAPGLATGLLFSASLSFSPPNSARNELCRHDKSHKDFCFCCFPCMKPKVSLSLSLHLRTELEMIHDLIGVTAGTLRESLSRLLSDFQHFSHQLLHEQTLTLVEDFFLPPCLNHIIFSEDSNCFFQRTAPPQPRLGKMMCVFVFGTFPPPGGTEMVTTEPFQVAEGLGGEPKYVALNKMKLPRETAPPFSFEEVAVYFTEVEWTLLDAEQRDLYWDVMQENYETVASLVLATGSLPAFWVGVA</sequence>
<evidence type="ECO:0000313" key="3">
    <source>
        <dbReference type="EMBL" id="ETE59196.1"/>
    </source>
</evidence>
<dbReference type="Pfam" id="PF01352">
    <property type="entry name" value="KRAB"/>
    <property type="match status" value="1"/>
</dbReference>
<organism evidence="3 4">
    <name type="scientific">Ophiophagus hannah</name>
    <name type="common">King cobra</name>
    <name type="synonym">Naja hannah</name>
    <dbReference type="NCBI Taxonomy" id="8665"/>
    <lineage>
        <taxon>Eukaryota</taxon>
        <taxon>Metazoa</taxon>
        <taxon>Chordata</taxon>
        <taxon>Craniata</taxon>
        <taxon>Vertebrata</taxon>
        <taxon>Euteleostomi</taxon>
        <taxon>Lepidosauria</taxon>
        <taxon>Squamata</taxon>
        <taxon>Bifurcata</taxon>
        <taxon>Unidentata</taxon>
        <taxon>Episquamata</taxon>
        <taxon>Toxicofera</taxon>
        <taxon>Serpentes</taxon>
        <taxon>Colubroidea</taxon>
        <taxon>Elapidae</taxon>
        <taxon>Elapinae</taxon>
        <taxon>Ophiophagus</taxon>
    </lineage>
</organism>
<dbReference type="Gene3D" id="6.10.140.140">
    <property type="match status" value="1"/>
</dbReference>
<feature type="compositionally biased region" description="Low complexity" evidence="1">
    <location>
        <begin position="97"/>
        <end position="110"/>
    </location>
</feature>
<gene>
    <name evidence="3" type="primary">KRBOX1</name>
    <name evidence="3" type="ORF">L345_15074</name>
</gene>
<dbReference type="InterPro" id="IPR036051">
    <property type="entry name" value="KRAB_dom_sf"/>
</dbReference>
<dbReference type="SMART" id="SM00349">
    <property type="entry name" value="KRAB"/>
    <property type="match status" value="1"/>
</dbReference>
<evidence type="ECO:0000313" key="4">
    <source>
        <dbReference type="Proteomes" id="UP000018936"/>
    </source>
</evidence>
<dbReference type="CDD" id="cd07765">
    <property type="entry name" value="KRAB_A-box"/>
    <property type="match status" value="1"/>
</dbReference>
<dbReference type="PANTHER" id="PTHR23232">
    <property type="entry name" value="KRAB DOMAIN C2H2 ZINC FINGER"/>
    <property type="match status" value="1"/>
</dbReference>
<accession>V8NB74</accession>
<feature type="region of interest" description="Disordered" evidence="1">
    <location>
        <begin position="75"/>
        <end position="204"/>
    </location>
</feature>
<dbReference type="OrthoDB" id="9390966at2759"/>